<dbReference type="InterPro" id="IPR011990">
    <property type="entry name" value="TPR-like_helical_dom_sf"/>
</dbReference>
<protein>
    <recommendedName>
        <fullName evidence="4">Tetratricopeptide repeat protein</fullName>
    </recommendedName>
</protein>
<dbReference type="Gene3D" id="1.25.40.10">
    <property type="entry name" value="Tetratricopeptide repeat domain"/>
    <property type="match status" value="1"/>
</dbReference>
<sequence>MSRYYPAMSSSKVWTRSALAALAFMVAGCAERPRYVVERTVADFQLAPDYRHLKPKQLELGLEHARAMLAGDDGDASVLLSMGGFHLAMGHRDSAEICYARSVDGFETQARSLPPLTTASYGTVRGRADAYVGLGASLASRGEYSGAREAFDRVTGPWLEAYPEARQEKLRLSRYSSGLAWELERKPDRARREYDAALGGSEWTRARYARACAWSAAGQLDSALADFARVARSHAPDRRMAPYHIGRIRELQADTTAALAAYEAFLDAQTAGRLPLLRAANTPSDSTSDRMIAGLERAADLRTRGLYRDAQVRIQRLRTRRAR</sequence>
<dbReference type="SUPFAM" id="SSF48452">
    <property type="entry name" value="TPR-like"/>
    <property type="match status" value="2"/>
</dbReference>
<feature type="chain" id="PRO_5032700702" description="Tetratricopeptide repeat protein" evidence="1">
    <location>
        <begin position="21"/>
        <end position="323"/>
    </location>
</feature>
<reference evidence="2 3" key="1">
    <citation type="submission" date="2020-04" db="EMBL/GenBank/DDBJ databases">
        <title>Metagenomic profiling of ammonia- and methane-oxidizing microorganisms in a Dutch drinking water treatment plant.</title>
        <authorList>
            <person name="Poghosyan L."/>
            <person name="Leucker S."/>
        </authorList>
    </citation>
    <scope>NUCLEOTIDE SEQUENCE [LARGE SCALE GENOMIC DNA]</scope>
    <source>
        <strain evidence="2">S-RSF-IL-03</strain>
    </source>
</reference>
<proteinExistence type="predicted"/>
<evidence type="ECO:0000313" key="2">
    <source>
        <dbReference type="EMBL" id="NOT32853.1"/>
    </source>
</evidence>
<name>A0A849SH18_UNCEI</name>
<dbReference type="PROSITE" id="PS51257">
    <property type="entry name" value="PROKAR_LIPOPROTEIN"/>
    <property type="match status" value="1"/>
</dbReference>
<evidence type="ECO:0000313" key="3">
    <source>
        <dbReference type="Proteomes" id="UP000580839"/>
    </source>
</evidence>
<dbReference type="EMBL" id="JABFRW010000019">
    <property type="protein sequence ID" value="NOT32853.1"/>
    <property type="molecule type" value="Genomic_DNA"/>
</dbReference>
<gene>
    <name evidence="2" type="ORF">HOP12_01650</name>
</gene>
<feature type="signal peptide" evidence="1">
    <location>
        <begin position="1"/>
        <end position="20"/>
    </location>
</feature>
<dbReference type="AlphaFoldDB" id="A0A849SH18"/>
<evidence type="ECO:0000256" key="1">
    <source>
        <dbReference type="SAM" id="SignalP"/>
    </source>
</evidence>
<evidence type="ECO:0008006" key="4">
    <source>
        <dbReference type="Google" id="ProtNLM"/>
    </source>
</evidence>
<keyword evidence="1" id="KW-0732">Signal</keyword>
<dbReference type="Proteomes" id="UP000580839">
    <property type="component" value="Unassembled WGS sequence"/>
</dbReference>
<organism evidence="2 3">
    <name type="scientific">Eiseniibacteriota bacterium</name>
    <dbReference type="NCBI Taxonomy" id="2212470"/>
    <lineage>
        <taxon>Bacteria</taxon>
        <taxon>Candidatus Eiseniibacteriota</taxon>
    </lineage>
</organism>
<accession>A0A849SH18</accession>
<comment type="caution">
    <text evidence="2">The sequence shown here is derived from an EMBL/GenBank/DDBJ whole genome shotgun (WGS) entry which is preliminary data.</text>
</comment>